<dbReference type="AlphaFoldDB" id="A0A8H4KJ04"/>
<reference evidence="1" key="1">
    <citation type="submission" date="2020-01" db="EMBL/GenBank/DDBJ databases">
        <title>Identification and distribution of gene clusters putatively required for synthesis of sphingolipid metabolism inhibitors in phylogenetically diverse species of the filamentous fungus Fusarium.</title>
        <authorList>
            <person name="Kim H.-S."/>
            <person name="Busman M."/>
            <person name="Brown D.W."/>
            <person name="Divon H."/>
            <person name="Uhlig S."/>
            <person name="Proctor R.H."/>
        </authorList>
    </citation>
    <scope>NUCLEOTIDE SEQUENCE</scope>
    <source>
        <strain evidence="1">NRRL 53441</strain>
    </source>
</reference>
<proteinExistence type="predicted"/>
<comment type="caution">
    <text evidence="1">The sequence shown here is derived from an EMBL/GenBank/DDBJ whole genome shotgun (WGS) entry which is preliminary data.</text>
</comment>
<organism evidence="1 2">
    <name type="scientific">Fusarium austroafricanum</name>
    <dbReference type="NCBI Taxonomy" id="2364996"/>
    <lineage>
        <taxon>Eukaryota</taxon>
        <taxon>Fungi</taxon>
        <taxon>Dikarya</taxon>
        <taxon>Ascomycota</taxon>
        <taxon>Pezizomycotina</taxon>
        <taxon>Sordariomycetes</taxon>
        <taxon>Hypocreomycetidae</taxon>
        <taxon>Hypocreales</taxon>
        <taxon>Nectriaceae</taxon>
        <taxon>Fusarium</taxon>
        <taxon>Fusarium concolor species complex</taxon>
    </lineage>
</organism>
<dbReference type="EMBL" id="JAADJG010000245">
    <property type="protein sequence ID" value="KAF4450574.1"/>
    <property type="molecule type" value="Genomic_DNA"/>
</dbReference>
<protein>
    <submittedName>
        <fullName evidence="1">Uncharacterized protein</fullName>
    </submittedName>
</protein>
<evidence type="ECO:0000313" key="2">
    <source>
        <dbReference type="Proteomes" id="UP000605986"/>
    </source>
</evidence>
<name>A0A8H4KJ04_9HYPO</name>
<sequence>MKFTTTIGKYILIPNSNALISLSVVMAILGAANANVLPEAVTAAATPQAVATPQAAAAQGGEKPAECNISCSIWYATCYYRPWAYKCDKRGKFVYRGWNPDCEEHCFCKCDSK</sequence>
<keyword evidence="2" id="KW-1185">Reference proteome</keyword>
<gene>
    <name evidence="1" type="ORF">F53441_6354</name>
</gene>
<dbReference type="OrthoDB" id="5080934at2759"/>
<evidence type="ECO:0000313" key="1">
    <source>
        <dbReference type="EMBL" id="KAF4450574.1"/>
    </source>
</evidence>
<dbReference type="Proteomes" id="UP000605986">
    <property type="component" value="Unassembled WGS sequence"/>
</dbReference>
<accession>A0A8H4KJ04</accession>